<sequence>MTTAIDSDLQSWLSLQEDDWPTLLVGNGLSINLWAGFSYSSLYQSAALTTAAQSIFNELGTTNFEQCLECLHHANIALSALNESTAKVDQTYEDVRDALFTAVGLVHVPWERFPQDAHDALAVAINGYDAVFTTNYDLSLYWSQMQTTKVVDIVDYFWAAGHQFDPADTAVRSSRSTRMHYLHGGIHLWQDNQTGENGKWTSGRGRLLDIQGKYGPGIDRRPLFVSEGTAAAKARTIRQSTYLSFCLEQLRMDDKPTVVFGQSLADQDRHVVAALMHGPTRRIAVSMYPTTDDAAVIAEKARILGALGRHKVEFFDSTSYPIGAPSLLIPAP</sequence>
<accession>A0A413RHQ4</accession>
<dbReference type="AlphaFoldDB" id="A0A413RHQ4"/>
<comment type="caution">
    <text evidence="1">The sequence shown here is derived from an EMBL/GenBank/DDBJ whole genome shotgun (WGS) entry which is preliminary data.</text>
</comment>
<keyword evidence="2" id="KW-1185">Reference proteome</keyword>
<organism evidence="1 2">
    <name type="scientific">Cellulomonas rhizosphaerae</name>
    <dbReference type="NCBI Taxonomy" id="2293719"/>
    <lineage>
        <taxon>Bacteria</taxon>
        <taxon>Bacillati</taxon>
        <taxon>Actinomycetota</taxon>
        <taxon>Actinomycetes</taxon>
        <taxon>Micrococcales</taxon>
        <taxon>Cellulomonadaceae</taxon>
        <taxon>Cellulomonas</taxon>
    </lineage>
</organism>
<dbReference type="Pfam" id="PF16263">
    <property type="entry name" value="DUF4917"/>
    <property type="match status" value="1"/>
</dbReference>
<protein>
    <submittedName>
        <fullName evidence="1">DUF4917 family protein</fullName>
    </submittedName>
</protein>
<dbReference type="InterPro" id="IPR032581">
    <property type="entry name" value="DUF4917"/>
</dbReference>
<dbReference type="OrthoDB" id="828244at2"/>
<evidence type="ECO:0000313" key="2">
    <source>
        <dbReference type="Proteomes" id="UP000283374"/>
    </source>
</evidence>
<proteinExistence type="predicted"/>
<dbReference type="EMBL" id="QWKP01000220">
    <property type="protein sequence ID" value="RHA37748.1"/>
    <property type="molecule type" value="Genomic_DNA"/>
</dbReference>
<dbReference type="RefSeq" id="WP_118768422.1">
    <property type="nucleotide sequence ID" value="NZ_QWKP01000220.1"/>
</dbReference>
<gene>
    <name evidence="1" type="ORF">D1825_16025</name>
</gene>
<reference evidence="1 2" key="1">
    <citation type="submission" date="2018-08" db="EMBL/GenBank/DDBJ databases">
        <title>Cellulomonas rhizosphaerae sp. nov., a novel actinomycete isolated from soil.</title>
        <authorList>
            <person name="Tian Y."/>
        </authorList>
    </citation>
    <scope>NUCLEOTIDE SEQUENCE [LARGE SCALE GENOMIC DNA]</scope>
    <source>
        <strain evidence="1 2">NEAU-TCZ24</strain>
    </source>
</reference>
<dbReference type="Proteomes" id="UP000283374">
    <property type="component" value="Unassembled WGS sequence"/>
</dbReference>
<name>A0A413RHQ4_9CELL</name>
<evidence type="ECO:0000313" key="1">
    <source>
        <dbReference type="EMBL" id="RHA37748.1"/>
    </source>
</evidence>